<dbReference type="EMBL" id="UGOA01000001">
    <property type="protein sequence ID" value="STX42427.1"/>
    <property type="molecule type" value="Genomic_DNA"/>
</dbReference>
<dbReference type="AlphaFoldDB" id="A0A378J683"/>
<feature type="domain" description="Histone deacetylase" evidence="2">
    <location>
        <begin position="20"/>
        <end position="303"/>
    </location>
</feature>
<evidence type="ECO:0000256" key="1">
    <source>
        <dbReference type="ARBA" id="ARBA00005947"/>
    </source>
</evidence>
<dbReference type="GO" id="GO:0016787">
    <property type="term" value="F:hydrolase activity"/>
    <property type="evidence" value="ECO:0007669"/>
    <property type="project" value="UniProtKB-KW"/>
</dbReference>
<protein>
    <submittedName>
        <fullName evidence="3">Histone deacetylase-like amidohydrolase</fullName>
        <ecNumber evidence="3">3.5.1.-</ecNumber>
    </submittedName>
</protein>
<dbReference type="Pfam" id="PF00850">
    <property type="entry name" value="Hist_deacetyl"/>
    <property type="match status" value="1"/>
</dbReference>
<dbReference type="InterPro" id="IPR023696">
    <property type="entry name" value="Ureohydrolase_dom_sf"/>
</dbReference>
<dbReference type="InterPro" id="IPR023801">
    <property type="entry name" value="His_deacetylse_dom"/>
</dbReference>
<evidence type="ECO:0000313" key="3">
    <source>
        <dbReference type="EMBL" id="STX42427.1"/>
    </source>
</evidence>
<name>A0A378J683_9GAMM</name>
<sequence>MSIAFISHPNCLLHNMGTTHPEQPARLQVIEDELIRCGLSEHLNYYQAPLATKDQLQLVHDPDYIEFIFNISPQKGLIPLDPDVWMNPHSLIAALHAAGAAIYGVDLVMKGDTKAAFCNVRPPGHHAERNKAMGFCFFNNVAVATAYALDFYKLQRIAIVDFDVHHGNGTENIFQAEPRVLYCSSFEHPFYPFSGAETRNQHILNIPLAAGTTGEQFRAKVTEHWLEQIQSFAPSLIFFSAGFDAYIDDDMADLRLTPNDYLWITQKIKTIAERCCQGRMVSVLEGGYALNGLGACAAAHIRGLLEQVELATI</sequence>
<dbReference type="EC" id="3.5.1.-" evidence="3"/>
<gene>
    <name evidence="3" type="primary">hdaH</name>
    <name evidence="3" type="ORF">NCTC13292_01568</name>
</gene>
<dbReference type="PANTHER" id="PTHR10625">
    <property type="entry name" value="HISTONE DEACETYLASE HDAC1-RELATED"/>
    <property type="match status" value="1"/>
</dbReference>
<accession>A0A378J683</accession>
<dbReference type="SUPFAM" id="SSF52768">
    <property type="entry name" value="Arginase/deacetylase"/>
    <property type="match status" value="1"/>
</dbReference>
<dbReference type="PRINTS" id="PR01270">
    <property type="entry name" value="HDASUPER"/>
</dbReference>
<evidence type="ECO:0000259" key="2">
    <source>
        <dbReference type="Pfam" id="PF00850"/>
    </source>
</evidence>
<keyword evidence="3" id="KW-0378">Hydrolase</keyword>
<dbReference type="OrthoDB" id="9808367at2"/>
<dbReference type="CDD" id="cd11599">
    <property type="entry name" value="HDAC_classII_2"/>
    <property type="match status" value="1"/>
</dbReference>
<dbReference type="Proteomes" id="UP000254677">
    <property type="component" value="Unassembled WGS sequence"/>
</dbReference>
<dbReference type="PANTHER" id="PTHR10625:SF10">
    <property type="entry name" value="HISTONE DEACETYLASE HDAC1"/>
    <property type="match status" value="1"/>
</dbReference>
<dbReference type="GO" id="GO:0004407">
    <property type="term" value="F:histone deacetylase activity"/>
    <property type="evidence" value="ECO:0007669"/>
    <property type="project" value="TreeGrafter"/>
</dbReference>
<comment type="similarity">
    <text evidence="1">Belongs to the histone deacetylase family.</text>
</comment>
<keyword evidence="4" id="KW-1185">Reference proteome</keyword>
<dbReference type="RefSeq" id="WP_115221277.1">
    <property type="nucleotide sequence ID" value="NZ_CAXYJE010000003.1"/>
</dbReference>
<dbReference type="InterPro" id="IPR000286">
    <property type="entry name" value="HDACs"/>
</dbReference>
<proteinExistence type="inferred from homology"/>
<dbReference type="Gene3D" id="3.40.800.20">
    <property type="entry name" value="Histone deacetylase domain"/>
    <property type="match status" value="1"/>
</dbReference>
<dbReference type="GO" id="GO:0040029">
    <property type="term" value="P:epigenetic regulation of gene expression"/>
    <property type="evidence" value="ECO:0007669"/>
    <property type="project" value="TreeGrafter"/>
</dbReference>
<evidence type="ECO:0000313" key="4">
    <source>
        <dbReference type="Proteomes" id="UP000254677"/>
    </source>
</evidence>
<organism evidence="3 4">
    <name type="scientific">Legionella donaldsonii</name>
    <dbReference type="NCBI Taxonomy" id="45060"/>
    <lineage>
        <taxon>Bacteria</taxon>
        <taxon>Pseudomonadati</taxon>
        <taxon>Pseudomonadota</taxon>
        <taxon>Gammaproteobacteria</taxon>
        <taxon>Legionellales</taxon>
        <taxon>Legionellaceae</taxon>
        <taxon>Legionella</taxon>
    </lineage>
</organism>
<dbReference type="InterPro" id="IPR037138">
    <property type="entry name" value="His_deacetylse_dom_sf"/>
</dbReference>
<reference evidence="3 4" key="1">
    <citation type="submission" date="2018-06" db="EMBL/GenBank/DDBJ databases">
        <authorList>
            <consortium name="Pathogen Informatics"/>
            <person name="Doyle S."/>
        </authorList>
    </citation>
    <scope>NUCLEOTIDE SEQUENCE [LARGE SCALE GENOMIC DNA]</scope>
    <source>
        <strain evidence="3 4">NCTC13292</strain>
    </source>
</reference>